<protein>
    <submittedName>
        <fullName evidence="2">Uncharacterized protein</fullName>
    </submittedName>
</protein>
<proteinExistence type="predicted"/>
<evidence type="ECO:0000313" key="2">
    <source>
        <dbReference type="EMBL" id="AWV23397.1"/>
    </source>
</evidence>
<feature type="compositionally biased region" description="Basic and acidic residues" evidence="1">
    <location>
        <begin position="63"/>
        <end position="75"/>
    </location>
</feature>
<accession>A0A4Y1MZQ5</accession>
<feature type="region of interest" description="Disordered" evidence="1">
    <location>
        <begin position="52"/>
        <end position="75"/>
    </location>
</feature>
<name>A0A4Y1MZQ5_9PROT</name>
<dbReference type="EMBL" id="CP025189">
    <property type="protein sequence ID" value="AWV23397.1"/>
    <property type="molecule type" value="Genomic_DNA"/>
</dbReference>
<dbReference type="AlphaFoldDB" id="A0A4Y1MZQ5"/>
<sequence>MPASELPAGWLMQAQGNFHRLALLKAKLVPLLKDKPSPDMVAALLNADNTLTNSGKPWTVERPPFRPDRWRNLRA</sequence>
<evidence type="ECO:0000256" key="1">
    <source>
        <dbReference type="SAM" id="MobiDB-lite"/>
    </source>
</evidence>
<gene>
    <name evidence="2" type="ORF">RADP37_05021</name>
</gene>
<organism evidence="2">
    <name type="scientific">Roseomonas mucosa</name>
    <dbReference type="NCBI Taxonomy" id="207340"/>
    <lineage>
        <taxon>Bacteria</taxon>
        <taxon>Pseudomonadati</taxon>
        <taxon>Pseudomonadota</taxon>
        <taxon>Alphaproteobacteria</taxon>
        <taxon>Acetobacterales</taxon>
        <taxon>Roseomonadaceae</taxon>
        <taxon>Roseomonas</taxon>
    </lineage>
</organism>
<reference evidence="2" key="1">
    <citation type="submission" date="2017-12" db="EMBL/GenBank/DDBJ databases">
        <authorList>
            <person name="Martens C."/>
            <person name="Dahlstrom E."/>
            <person name="Barbian K."/>
            <person name="Sykora L."/>
            <person name="Ricklefs S."/>
            <person name="Bruno D."/>
            <person name="Anzick I."/>
            <person name="Myles I."/>
            <person name="Datta S.K."/>
        </authorList>
    </citation>
    <scope>NUCLEOTIDE SEQUENCE</scope>
    <source>
        <strain evidence="2">AD2</strain>
    </source>
</reference>